<feature type="transmembrane region" description="Helical" evidence="10">
    <location>
        <begin position="146"/>
        <end position="168"/>
    </location>
</feature>
<feature type="transmembrane region" description="Helical" evidence="10">
    <location>
        <begin position="188"/>
        <end position="212"/>
    </location>
</feature>
<name>A0A223HD77_9NEOP</name>
<evidence type="ECO:0000256" key="8">
    <source>
        <dbReference type="ARBA" id="ARBA00023170"/>
    </source>
</evidence>
<dbReference type="GO" id="GO:0005886">
    <property type="term" value="C:plasma membrane"/>
    <property type="evidence" value="ECO:0007669"/>
    <property type="project" value="UniProtKB-SubCell"/>
</dbReference>
<accession>A0A223HD77</accession>
<feature type="transmembrane region" description="Helical" evidence="10">
    <location>
        <begin position="246"/>
        <end position="268"/>
    </location>
</feature>
<evidence type="ECO:0000256" key="5">
    <source>
        <dbReference type="ARBA" id="ARBA00022725"/>
    </source>
</evidence>
<feature type="transmembrane region" description="Helical" evidence="10">
    <location>
        <begin position="55"/>
        <end position="78"/>
    </location>
</feature>
<feature type="transmembrane region" description="Helical" evidence="10">
    <location>
        <begin position="404"/>
        <end position="422"/>
    </location>
</feature>
<dbReference type="GO" id="GO:0004984">
    <property type="term" value="F:olfactory receptor activity"/>
    <property type="evidence" value="ECO:0007669"/>
    <property type="project" value="InterPro"/>
</dbReference>
<dbReference type="PANTHER" id="PTHR21137:SF35">
    <property type="entry name" value="ODORANT RECEPTOR 19A-RELATED"/>
    <property type="match status" value="1"/>
</dbReference>
<feature type="transmembrane region" description="Helical" evidence="10">
    <location>
        <begin position="90"/>
        <end position="109"/>
    </location>
</feature>
<feature type="transmembrane region" description="Helical" evidence="10">
    <location>
        <begin position="288"/>
        <end position="309"/>
    </location>
</feature>
<dbReference type="InterPro" id="IPR004117">
    <property type="entry name" value="7tm6_olfct_rcpt"/>
</dbReference>
<evidence type="ECO:0000256" key="4">
    <source>
        <dbReference type="ARBA" id="ARBA00022692"/>
    </source>
</evidence>
<keyword evidence="6 10" id="KW-1133">Transmembrane helix</keyword>
<evidence type="ECO:0000256" key="7">
    <source>
        <dbReference type="ARBA" id="ARBA00023136"/>
    </source>
</evidence>
<protein>
    <submittedName>
        <fullName evidence="11">Putative odorant receptor OR54</fullName>
    </submittedName>
</protein>
<dbReference type="Pfam" id="PF02949">
    <property type="entry name" value="7tm_6"/>
    <property type="match status" value="1"/>
</dbReference>
<sequence length="499" mass="55737">MYQQIFNTLVYFFSSHPGDTAMKNSDCLASSIAVMKYTGVWMPDDLTHGKRMAYMVFRCVTQTVLFFFIILAEIAYVYKHRHDSERMVDAAVLLLSHLVQAVKLMTIIVRQERIKRLIALGDGPAFTHTEPKLKVQLERAVKLTGLIGNLLLWSAGVTAIFWFVVPALKDVLTLPLKITFPFDISGQYMMVDAAVLLLSHLVQAVKLMTIIVRQERIKRLIALGDGPAFTHTEPKLKVQLERAVKLTGLIGNLLLWSAGVTAIFWFVVPALKDVLTLPLKITFPFDISGQYIFAVMYAYTSLSVVTCGVGDAAENFLVSGVLTLASTQVGLLHEQLLDIKADGKDGCYKKAVLCVKFHQRIVEYVEEIANIFSLPIFCQCVTSSIVVCMTVYKITITKEPVEMVTMIFYLMCVMMELMMYCYPADVLLNKSLQVSDAAYPEWSGNVKTAQVLLLTALRAQRALVVNAGGMFKISLPTAAAVVQTSYTYYALLQQKLKKE</sequence>
<reference evidence="11" key="1">
    <citation type="journal article" date="2017" name="Sci. Rep.">
        <title>Antennal transcriptomes of three tortricid moths reveal putative conserved chemosensory receptors for social and habitat olfactory cues.</title>
        <authorList>
            <person name="Gonzalez F."/>
            <person name="Witzgall P."/>
            <person name="Walker W.B."/>
        </authorList>
    </citation>
    <scope>NUCLEOTIDE SEQUENCE</scope>
</reference>
<dbReference type="EMBL" id="KY283669">
    <property type="protein sequence ID" value="AST36328.1"/>
    <property type="molecule type" value="mRNA"/>
</dbReference>
<keyword evidence="7 10" id="KW-0472">Membrane</keyword>
<keyword evidence="5" id="KW-0552">Olfaction</keyword>
<keyword evidence="9" id="KW-0807">Transducer</keyword>
<keyword evidence="4 10" id="KW-0812">Transmembrane</keyword>
<feature type="transmembrane region" description="Helical" evidence="10">
    <location>
        <begin position="368"/>
        <end position="392"/>
    </location>
</feature>
<organism evidence="11">
    <name type="scientific">Cydia fagiglandana</name>
    <dbReference type="NCBI Taxonomy" id="1458189"/>
    <lineage>
        <taxon>Eukaryota</taxon>
        <taxon>Metazoa</taxon>
        <taxon>Ecdysozoa</taxon>
        <taxon>Arthropoda</taxon>
        <taxon>Hexapoda</taxon>
        <taxon>Insecta</taxon>
        <taxon>Pterygota</taxon>
        <taxon>Neoptera</taxon>
        <taxon>Endopterygota</taxon>
        <taxon>Lepidoptera</taxon>
        <taxon>Glossata</taxon>
        <taxon>Ditrysia</taxon>
        <taxon>Tortricoidea</taxon>
        <taxon>Tortricidae</taxon>
        <taxon>Olethreutinae</taxon>
        <taxon>Grapholitini</taxon>
        <taxon>Cydia</taxon>
    </lineage>
</organism>
<evidence type="ECO:0000313" key="11">
    <source>
        <dbReference type="EMBL" id="AST36328.1"/>
    </source>
</evidence>
<keyword evidence="3" id="KW-0716">Sensory transduction</keyword>
<dbReference type="GO" id="GO:0005549">
    <property type="term" value="F:odorant binding"/>
    <property type="evidence" value="ECO:0007669"/>
    <property type="project" value="InterPro"/>
</dbReference>
<keyword evidence="2" id="KW-1003">Cell membrane</keyword>
<evidence type="ECO:0000256" key="1">
    <source>
        <dbReference type="ARBA" id="ARBA00004651"/>
    </source>
</evidence>
<dbReference type="GO" id="GO:0007165">
    <property type="term" value="P:signal transduction"/>
    <property type="evidence" value="ECO:0007669"/>
    <property type="project" value="UniProtKB-KW"/>
</dbReference>
<keyword evidence="8 11" id="KW-0675">Receptor</keyword>
<evidence type="ECO:0000256" key="9">
    <source>
        <dbReference type="ARBA" id="ARBA00023224"/>
    </source>
</evidence>
<dbReference type="PANTHER" id="PTHR21137">
    <property type="entry name" value="ODORANT RECEPTOR"/>
    <property type="match status" value="1"/>
</dbReference>
<evidence type="ECO:0000256" key="6">
    <source>
        <dbReference type="ARBA" id="ARBA00022989"/>
    </source>
</evidence>
<proteinExistence type="evidence at transcript level"/>
<evidence type="ECO:0000256" key="2">
    <source>
        <dbReference type="ARBA" id="ARBA00022475"/>
    </source>
</evidence>
<evidence type="ECO:0000256" key="10">
    <source>
        <dbReference type="SAM" id="Phobius"/>
    </source>
</evidence>
<comment type="subcellular location">
    <subcellularLocation>
        <location evidence="1">Cell membrane</location>
        <topology evidence="1">Multi-pass membrane protein</topology>
    </subcellularLocation>
</comment>
<evidence type="ECO:0000256" key="3">
    <source>
        <dbReference type="ARBA" id="ARBA00022606"/>
    </source>
</evidence>
<dbReference type="AlphaFoldDB" id="A0A223HD77"/>
<gene>
    <name evidence="11" type="primary">OR</name>
</gene>